<dbReference type="PROSITE" id="PS51186">
    <property type="entry name" value="GNAT"/>
    <property type="match status" value="1"/>
</dbReference>
<evidence type="ECO:0000313" key="4">
    <source>
        <dbReference type="EMBL" id="MFM4893055.1"/>
    </source>
</evidence>
<feature type="domain" description="N-acetyltransferase" evidence="3">
    <location>
        <begin position="1"/>
        <end position="140"/>
    </location>
</feature>
<dbReference type="EMBL" id="JBGXBU010000002">
    <property type="protein sequence ID" value="MFM4893055.1"/>
    <property type="molecule type" value="Genomic_DNA"/>
</dbReference>
<comment type="caution">
    <text evidence="4">The sequence shown here is derived from an EMBL/GenBank/DDBJ whole genome shotgun (WGS) entry which is preliminary data.</text>
</comment>
<dbReference type="PANTHER" id="PTHR43877">
    <property type="entry name" value="AMINOALKYLPHOSPHONATE N-ACETYLTRANSFERASE-RELATED-RELATED"/>
    <property type="match status" value="1"/>
</dbReference>
<dbReference type="Gene3D" id="3.40.630.30">
    <property type="match status" value="1"/>
</dbReference>
<organism evidence="4 5">
    <name type="scientific">Aeromonas bivalvium</name>
    <dbReference type="NCBI Taxonomy" id="440079"/>
    <lineage>
        <taxon>Bacteria</taxon>
        <taxon>Pseudomonadati</taxon>
        <taxon>Pseudomonadota</taxon>
        <taxon>Gammaproteobacteria</taxon>
        <taxon>Aeromonadales</taxon>
        <taxon>Aeromonadaceae</taxon>
        <taxon>Aeromonas</taxon>
    </lineage>
</organism>
<keyword evidence="1" id="KW-0808">Transferase</keyword>
<sequence>MIRAMTQADVTALSHLFQKGRRQTFHWVEPSQFALADFAEQTRGERVWVAEQGGSPCGFIAVWAPERFVHHLYVSADWHGQGVGRALLERALAELPRPVSLKVAVHNTTAIAFYRRLGWEPTEETGLCEVTGPWRRLCLY</sequence>
<gene>
    <name evidence="4" type="ORF">ACEUDJ_09295</name>
</gene>
<name>A0ABW9GPH3_9GAMM</name>
<dbReference type="InterPro" id="IPR000182">
    <property type="entry name" value="GNAT_dom"/>
</dbReference>
<dbReference type="PANTHER" id="PTHR43877:SF1">
    <property type="entry name" value="ACETYLTRANSFERASE"/>
    <property type="match status" value="1"/>
</dbReference>
<dbReference type="Pfam" id="PF13508">
    <property type="entry name" value="Acetyltransf_7"/>
    <property type="match status" value="1"/>
</dbReference>
<evidence type="ECO:0000256" key="1">
    <source>
        <dbReference type="ARBA" id="ARBA00022679"/>
    </source>
</evidence>
<dbReference type="InterPro" id="IPR050832">
    <property type="entry name" value="Bact_Acetyltransf"/>
</dbReference>
<dbReference type="Proteomes" id="UP001630969">
    <property type="component" value="Unassembled WGS sequence"/>
</dbReference>
<evidence type="ECO:0000259" key="3">
    <source>
        <dbReference type="PROSITE" id="PS51186"/>
    </source>
</evidence>
<accession>A0ABW9GPH3</accession>
<reference evidence="4 5" key="1">
    <citation type="submission" date="2024-09" db="EMBL/GenBank/DDBJ databases">
        <title>Aeromonas strains Genome sequencing and assembly.</title>
        <authorList>
            <person name="Hu X."/>
            <person name="Tang B."/>
        </authorList>
    </citation>
    <scope>NUCLEOTIDE SEQUENCE [LARGE SCALE GENOMIC DNA]</scope>
    <source>
        <strain evidence="4 5">NB23SCDHY001</strain>
    </source>
</reference>
<protein>
    <submittedName>
        <fullName evidence="4">N-acetyltransferase family protein</fullName>
    </submittedName>
</protein>
<dbReference type="RefSeq" id="WP_392444252.1">
    <property type="nucleotide sequence ID" value="NZ_JBGWZZ010000008.1"/>
</dbReference>
<keyword evidence="2" id="KW-0012">Acyltransferase</keyword>
<dbReference type="CDD" id="cd04301">
    <property type="entry name" value="NAT_SF"/>
    <property type="match status" value="1"/>
</dbReference>
<dbReference type="SUPFAM" id="SSF55729">
    <property type="entry name" value="Acyl-CoA N-acyltransferases (Nat)"/>
    <property type="match status" value="1"/>
</dbReference>
<evidence type="ECO:0000313" key="5">
    <source>
        <dbReference type="Proteomes" id="UP001630969"/>
    </source>
</evidence>
<keyword evidence="5" id="KW-1185">Reference proteome</keyword>
<evidence type="ECO:0000256" key="2">
    <source>
        <dbReference type="ARBA" id="ARBA00023315"/>
    </source>
</evidence>
<proteinExistence type="predicted"/>
<dbReference type="InterPro" id="IPR016181">
    <property type="entry name" value="Acyl_CoA_acyltransferase"/>
</dbReference>
<dbReference type="GeneID" id="97220292"/>